<gene>
    <name evidence="1" type="ORF">GCM10023335_21540</name>
</gene>
<organism evidence="1 2">
    <name type="scientific">Streptomyces siamensis</name>
    <dbReference type="NCBI Taxonomy" id="1274986"/>
    <lineage>
        <taxon>Bacteria</taxon>
        <taxon>Bacillati</taxon>
        <taxon>Actinomycetota</taxon>
        <taxon>Actinomycetes</taxon>
        <taxon>Kitasatosporales</taxon>
        <taxon>Streptomycetaceae</taxon>
        <taxon>Streptomyces</taxon>
    </lineage>
</organism>
<proteinExistence type="predicted"/>
<protein>
    <submittedName>
        <fullName evidence="1">Uncharacterized protein</fullName>
    </submittedName>
</protein>
<accession>A0ABP9IP94</accession>
<evidence type="ECO:0000313" key="2">
    <source>
        <dbReference type="Proteomes" id="UP001501759"/>
    </source>
</evidence>
<dbReference type="RefSeq" id="WP_345645231.1">
    <property type="nucleotide sequence ID" value="NZ_BAABKB010000004.1"/>
</dbReference>
<comment type="caution">
    <text evidence="1">The sequence shown here is derived from an EMBL/GenBank/DDBJ whole genome shotgun (WGS) entry which is preliminary data.</text>
</comment>
<dbReference type="Proteomes" id="UP001501759">
    <property type="component" value="Unassembled WGS sequence"/>
</dbReference>
<keyword evidence="2" id="KW-1185">Reference proteome</keyword>
<name>A0ABP9IP94_9ACTN</name>
<evidence type="ECO:0000313" key="1">
    <source>
        <dbReference type="EMBL" id="GAA5004999.1"/>
    </source>
</evidence>
<sequence length="131" mass="13637">MTEPPDRSELAHRTAAFCALLGSSGNVRRLPEVRAAAERALTLLRSGADSAALAAGYDDVDHALRRAGHAGGLAGDSRGSTAPGVAAHLKVAVCPASTPCTRLERARDLLPAPPCAVHGARMRKARLEPER</sequence>
<dbReference type="EMBL" id="BAABKB010000004">
    <property type="protein sequence ID" value="GAA5004999.1"/>
    <property type="molecule type" value="Genomic_DNA"/>
</dbReference>
<reference evidence="2" key="1">
    <citation type="journal article" date="2019" name="Int. J. Syst. Evol. Microbiol.">
        <title>The Global Catalogue of Microorganisms (GCM) 10K type strain sequencing project: providing services to taxonomists for standard genome sequencing and annotation.</title>
        <authorList>
            <consortium name="The Broad Institute Genomics Platform"/>
            <consortium name="The Broad Institute Genome Sequencing Center for Infectious Disease"/>
            <person name="Wu L."/>
            <person name="Ma J."/>
        </authorList>
    </citation>
    <scope>NUCLEOTIDE SEQUENCE [LARGE SCALE GENOMIC DNA]</scope>
    <source>
        <strain evidence="2">JCM 18409</strain>
    </source>
</reference>